<dbReference type="AlphaFoldDB" id="A0A085YY74"/>
<dbReference type="STRING" id="421531.IX38_21325"/>
<accession>A0A085YY74</accession>
<reference evidence="3 4" key="1">
    <citation type="submission" date="2014-07" db="EMBL/GenBank/DDBJ databases">
        <title>Genome of Chryseobacterium luteum DSM 18605.</title>
        <authorList>
            <person name="Stropko S.J."/>
            <person name="Pipes S.E."/>
            <person name="Newman J.D."/>
        </authorList>
    </citation>
    <scope>NUCLEOTIDE SEQUENCE [LARGE SCALE GENOMIC DNA]</scope>
    <source>
        <strain evidence="3 4">DSM 18605</strain>
    </source>
</reference>
<organism evidence="3 4">
    <name type="scientific">Chryseobacterium luteum</name>
    <dbReference type="NCBI Taxonomy" id="421531"/>
    <lineage>
        <taxon>Bacteria</taxon>
        <taxon>Pseudomonadati</taxon>
        <taxon>Bacteroidota</taxon>
        <taxon>Flavobacteriia</taxon>
        <taxon>Flavobacteriales</taxon>
        <taxon>Weeksellaceae</taxon>
        <taxon>Chryseobacterium group</taxon>
        <taxon>Chryseobacterium</taxon>
    </lineage>
</organism>
<feature type="domain" description="Putative auto-transporter adhesin head GIN" evidence="2">
    <location>
        <begin position="209"/>
        <end position="412"/>
    </location>
</feature>
<dbReference type="OrthoDB" id="1237646at2"/>
<dbReference type="Gene3D" id="2.160.20.120">
    <property type="match status" value="1"/>
</dbReference>
<dbReference type="eggNOG" id="COG1983">
    <property type="taxonomic scope" value="Bacteria"/>
</dbReference>
<protein>
    <recommendedName>
        <fullName evidence="2">Putative auto-transporter adhesin head GIN domain-containing protein</fullName>
    </recommendedName>
</protein>
<dbReference type="Proteomes" id="UP000028703">
    <property type="component" value="Unassembled WGS sequence"/>
</dbReference>
<comment type="caution">
    <text evidence="3">The sequence shown here is derived from an EMBL/GenBank/DDBJ whole genome shotgun (WGS) entry which is preliminary data.</text>
</comment>
<dbReference type="EMBL" id="JPRO01000029">
    <property type="protein sequence ID" value="KFE97137.1"/>
    <property type="molecule type" value="Genomic_DNA"/>
</dbReference>
<keyword evidence="4" id="KW-1185">Reference proteome</keyword>
<evidence type="ECO:0000259" key="2">
    <source>
        <dbReference type="Pfam" id="PF10988"/>
    </source>
</evidence>
<dbReference type="Pfam" id="PF10988">
    <property type="entry name" value="DUF2807"/>
    <property type="match status" value="1"/>
</dbReference>
<dbReference type="Pfam" id="PF14060">
    <property type="entry name" value="DUF4252"/>
    <property type="match status" value="1"/>
</dbReference>
<dbReference type="RefSeq" id="WP_034707786.1">
    <property type="nucleotide sequence ID" value="NZ_JPRO01000029.1"/>
</dbReference>
<feature type="region of interest" description="Disordered" evidence="1">
    <location>
        <begin position="173"/>
        <end position="198"/>
    </location>
</feature>
<name>A0A085YY74_9FLAO</name>
<evidence type="ECO:0000313" key="4">
    <source>
        <dbReference type="Proteomes" id="UP000028703"/>
    </source>
</evidence>
<sequence>MKKIFIIFALAFSHFFTVYGQRDKFDMLFDRYQEVEGVTSIKIAKPMFGMLSSLNIDDSQLDQIKPLLSKINGLKILITENPENLNTAEGRKVQDNLSRLSKDISVYLKNLNYNEIMSVNNSGTKIKFLSSDAKDGILDDLLLSIDGGKGESILVMLDGKLSMDDLNKIINSSETNTNTRTNTISNTRSSLTSESNSSYLSGEARNVGEFSGIQVSTGVNVVFKQESPTSVKVIADSDKLQYIITKVENGVLKVYVDNKGTKKLKFKNLSVNVSSPRMGNIKASSGASFNVVNSIRENNMVIDVSSGADVKGDFKISNTLDVGTSSGANIRAGITAGNVTIKASSGSDAAFEGKADSGTIDISSGATCKADNLRLDNLEAEATSGANLSVNVSVRLKVKASSGGTVKYKGNPEIESKISKTSGGNLKSID</sequence>
<dbReference type="InterPro" id="IPR025348">
    <property type="entry name" value="DUF4252"/>
</dbReference>
<gene>
    <name evidence="3" type="ORF">IX38_21325</name>
</gene>
<dbReference type="InterPro" id="IPR021255">
    <property type="entry name" value="DUF2807"/>
</dbReference>
<proteinExistence type="predicted"/>
<evidence type="ECO:0000256" key="1">
    <source>
        <dbReference type="SAM" id="MobiDB-lite"/>
    </source>
</evidence>
<evidence type="ECO:0000313" key="3">
    <source>
        <dbReference type="EMBL" id="KFE97137.1"/>
    </source>
</evidence>